<accession>A0ABV3T3F3</accession>
<dbReference type="PROSITE" id="PS51462">
    <property type="entry name" value="NUDIX"/>
    <property type="match status" value="1"/>
</dbReference>
<evidence type="ECO:0000256" key="1">
    <source>
        <dbReference type="ARBA" id="ARBA00001946"/>
    </source>
</evidence>
<organism evidence="4 5">
    <name type="scientific">Nocardioides eburneus</name>
    <dbReference type="NCBI Taxonomy" id="3231482"/>
    <lineage>
        <taxon>Bacteria</taxon>
        <taxon>Bacillati</taxon>
        <taxon>Actinomycetota</taxon>
        <taxon>Actinomycetes</taxon>
        <taxon>Propionibacteriales</taxon>
        <taxon>Nocardioidaceae</taxon>
        <taxon>Nocardioides</taxon>
    </lineage>
</organism>
<comment type="caution">
    <text evidence="4">The sequence shown here is derived from an EMBL/GenBank/DDBJ whole genome shotgun (WGS) entry which is preliminary data.</text>
</comment>
<evidence type="ECO:0000259" key="3">
    <source>
        <dbReference type="PROSITE" id="PS51462"/>
    </source>
</evidence>
<dbReference type="Pfam" id="PF00293">
    <property type="entry name" value="NUDIX"/>
    <property type="match status" value="1"/>
</dbReference>
<dbReference type="SUPFAM" id="SSF55811">
    <property type="entry name" value="Nudix"/>
    <property type="match status" value="1"/>
</dbReference>
<keyword evidence="5" id="KW-1185">Reference proteome</keyword>
<dbReference type="EMBL" id="JBFPJR010000034">
    <property type="protein sequence ID" value="MEX0429167.1"/>
    <property type="molecule type" value="Genomic_DNA"/>
</dbReference>
<name>A0ABV3T3F3_9ACTN</name>
<sequence>MSDIAPAQGHWDADESWPVVESTDLHRDGWVMALRADRITRPEGGEPFRRLVLEHPGAAVVLAIDDEERVLCLRQYRHPAQRRFVELPAGLIDADGEDPLDVARRELQEEAAYVASDWRPLATAYSSPGISAELISYFLARGLTETDRGGFELEHEEADMEILWIPVDELVDAVLDGRARDAPLAVAVLAYDALRRRERI</sequence>
<dbReference type="PANTHER" id="PTHR11839:SF18">
    <property type="entry name" value="NUDIX HYDROLASE DOMAIN-CONTAINING PROTEIN"/>
    <property type="match status" value="1"/>
</dbReference>
<dbReference type="Proteomes" id="UP001556631">
    <property type="component" value="Unassembled WGS sequence"/>
</dbReference>
<dbReference type="RefSeq" id="WP_367995131.1">
    <property type="nucleotide sequence ID" value="NZ_JBFPJR010000034.1"/>
</dbReference>
<comment type="cofactor">
    <cofactor evidence="1">
        <name>Mg(2+)</name>
        <dbReference type="ChEBI" id="CHEBI:18420"/>
    </cofactor>
</comment>
<proteinExistence type="predicted"/>
<gene>
    <name evidence="4" type="ORF">AB3X52_16210</name>
</gene>
<dbReference type="Gene3D" id="3.90.79.10">
    <property type="entry name" value="Nucleoside Triphosphate Pyrophosphohydrolase"/>
    <property type="match status" value="1"/>
</dbReference>
<protein>
    <submittedName>
        <fullName evidence="4">NUDIX domain-containing protein</fullName>
    </submittedName>
</protein>
<evidence type="ECO:0000256" key="2">
    <source>
        <dbReference type="ARBA" id="ARBA00022801"/>
    </source>
</evidence>
<evidence type="ECO:0000313" key="4">
    <source>
        <dbReference type="EMBL" id="MEX0429167.1"/>
    </source>
</evidence>
<dbReference type="InterPro" id="IPR015797">
    <property type="entry name" value="NUDIX_hydrolase-like_dom_sf"/>
</dbReference>
<evidence type="ECO:0000313" key="5">
    <source>
        <dbReference type="Proteomes" id="UP001556631"/>
    </source>
</evidence>
<dbReference type="InterPro" id="IPR000086">
    <property type="entry name" value="NUDIX_hydrolase_dom"/>
</dbReference>
<feature type="domain" description="Nudix hydrolase" evidence="3">
    <location>
        <begin position="53"/>
        <end position="187"/>
    </location>
</feature>
<reference evidence="4 5" key="1">
    <citation type="submission" date="2024-07" db="EMBL/GenBank/DDBJ databases">
        <authorList>
            <person name="Lee S."/>
            <person name="Kang M."/>
        </authorList>
    </citation>
    <scope>NUCLEOTIDE SEQUENCE [LARGE SCALE GENOMIC DNA]</scope>
    <source>
        <strain evidence="4 5">DS6</strain>
    </source>
</reference>
<keyword evidence="2" id="KW-0378">Hydrolase</keyword>
<dbReference type="PANTHER" id="PTHR11839">
    <property type="entry name" value="UDP/ADP-SUGAR PYROPHOSPHATASE"/>
    <property type="match status" value="1"/>
</dbReference>